<feature type="transmembrane region" description="Helical" evidence="7">
    <location>
        <begin position="12"/>
        <end position="39"/>
    </location>
</feature>
<evidence type="ECO:0000313" key="8">
    <source>
        <dbReference type="EMBL" id="SDC52016.1"/>
    </source>
</evidence>
<keyword evidence="5 7" id="KW-1133">Transmembrane helix</keyword>
<evidence type="ECO:0000256" key="4">
    <source>
        <dbReference type="ARBA" id="ARBA00022692"/>
    </source>
</evidence>
<feature type="transmembrane region" description="Helical" evidence="7">
    <location>
        <begin position="77"/>
        <end position="98"/>
    </location>
</feature>
<feature type="transmembrane region" description="Helical" evidence="7">
    <location>
        <begin position="398"/>
        <end position="418"/>
    </location>
</feature>
<dbReference type="OrthoDB" id="9775268at2"/>
<comment type="subcellular location">
    <subcellularLocation>
        <location evidence="1">Cell membrane</location>
        <topology evidence="1">Multi-pass membrane protein</topology>
    </subcellularLocation>
</comment>
<feature type="transmembrane region" description="Helical" evidence="7">
    <location>
        <begin position="172"/>
        <end position="191"/>
    </location>
</feature>
<protein>
    <submittedName>
        <fullName evidence="8">Predicted arabinose efflux permease, MFS family</fullName>
    </submittedName>
</protein>
<evidence type="ECO:0000256" key="7">
    <source>
        <dbReference type="SAM" id="Phobius"/>
    </source>
</evidence>
<keyword evidence="9" id="KW-1185">Reference proteome</keyword>
<name>A0A1G6MAK8_9BACI</name>
<dbReference type="InterPro" id="IPR036259">
    <property type="entry name" value="MFS_trans_sf"/>
</dbReference>
<dbReference type="EMBL" id="FMYM01000009">
    <property type="protein sequence ID" value="SDC52016.1"/>
    <property type="molecule type" value="Genomic_DNA"/>
</dbReference>
<feature type="transmembrane region" description="Helical" evidence="7">
    <location>
        <begin position="212"/>
        <end position="235"/>
    </location>
</feature>
<feature type="transmembrane region" description="Helical" evidence="7">
    <location>
        <begin position="284"/>
        <end position="304"/>
    </location>
</feature>
<evidence type="ECO:0000256" key="2">
    <source>
        <dbReference type="ARBA" id="ARBA00022448"/>
    </source>
</evidence>
<accession>A0A1G6MAK8</accession>
<dbReference type="CDD" id="cd06173">
    <property type="entry name" value="MFS_MefA_like"/>
    <property type="match status" value="1"/>
</dbReference>
<feature type="transmembrane region" description="Helical" evidence="7">
    <location>
        <begin position="255"/>
        <end position="277"/>
    </location>
</feature>
<dbReference type="AlphaFoldDB" id="A0A1G6MAK8"/>
<dbReference type="SUPFAM" id="SSF103473">
    <property type="entry name" value="MFS general substrate transporter"/>
    <property type="match status" value="1"/>
</dbReference>
<feature type="transmembrane region" description="Helical" evidence="7">
    <location>
        <begin position="345"/>
        <end position="366"/>
    </location>
</feature>
<feature type="transmembrane region" description="Helical" evidence="7">
    <location>
        <begin position="45"/>
        <end position="65"/>
    </location>
</feature>
<evidence type="ECO:0000256" key="1">
    <source>
        <dbReference type="ARBA" id="ARBA00004651"/>
    </source>
</evidence>
<sequence>MFLSVIKEMKMFLILWIGQVFSIVGIGITSFALGVWVYIETGSVTAYALIAFFALLPDIILSPVAGVFVDRWNKRKVMLICDIAGAVIAFSLVTIVFVGQLEIWYIYLAVGINSVFKAFQWLGYYSSVSLLVPKQHFGRAGGLLQAGETFSKLLGPLLGAVFLELLGVKGVLILNLVTYSVAVISILMVKMSKAKPESTQNLNFIQEMRDGFKYLFGLRGLVWLLVFFMCVNLSVGTLESLVTPLVLGFSNSQSLGYIMSASGVGMLGGSMLISFWGGPKKGKINMIVIFGVIQGLLVVWVGLLPNLWSIGFALFGAMFCGSVMAGCSQALWIATVSPDIQGRVFAIRGSVAWSTLPLAFVITGPLSDNIFEPLFRSEDNILVNTVGAIIGTGEGRGAAFIIIMAGIFIILITTLFLFNKKFRGIEGRLLDKTIDSADNKEETVGI</sequence>
<dbReference type="RefSeq" id="WP_090776294.1">
    <property type="nucleotide sequence ID" value="NZ_FMYM01000009.1"/>
</dbReference>
<proteinExistence type="predicted"/>
<keyword evidence="6 7" id="KW-0472">Membrane</keyword>
<keyword evidence="4 7" id="KW-0812">Transmembrane</keyword>
<dbReference type="InterPro" id="IPR011701">
    <property type="entry name" value="MFS"/>
</dbReference>
<evidence type="ECO:0000256" key="3">
    <source>
        <dbReference type="ARBA" id="ARBA00022475"/>
    </source>
</evidence>
<dbReference type="PANTHER" id="PTHR43266">
    <property type="entry name" value="MACROLIDE-EFFLUX PROTEIN"/>
    <property type="match status" value="1"/>
</dbReference>
<evidence type="ECO:0000256" key="5">
    <source>
        <dbReference type="ARBA" id="ARBA00022989"/>
    </source>
</evidence>
<reference evidence="9" key="1">
    <citation type="submission" date="2016-09" db="EMBL/GenBank/DDBJ databases">
        <authorList>
            <person name="Varghese N."/>
            <person name="Submissions S."/>
        </authorList>
    </citation>
    <scope>NUCLEOTIDE SEQUENCE [LARGE SCALE GENOMIC DNA]</scope>
    <source>
        <strain evidence="9">25nlg</strain>
    </source>
</reference>
<organism evidence="8 9">
    <name type="scientific">Shouchella lonarensis</name>
    <dbReference type="NCBI Taxonomy" id="1464122"/>
    <lineage>
        <taxon>Bacteria</taxon>
        <taxon>Bacillati</taxon>
        <taxon>Bacillota</taxon>
        <taxon>Bacilli</taxon>
        <taxon>Bacillales</taxon>
        <taxon>Bacillaceae</taxon>
        <taxon>Shouchella</taxon>
    </lineage>
</organism>
<dbReference type="Pfam" id="PF07690">
    <property type="entry name" value="MFS_1"/>
    <property type="match status" value="1"/>
</dbReference>
<keyword evidence="3" id="KW-1003">Cell membrane</keyword>
<evidence type="ECO:0000313" key="9">
    <source>
        <dbReference type="Proteomes" id="UP000242662"/>
    </source>
</evidence>
<evidence type="ECO:0000256" key="6">
    <source>
        <dbReference type="ARBA" id="ARBA00023136"/>
    </source>
</evidence>
<dbReference type="Proteomes" id="UP000242662">
    <property type="component" value="Unassembled WGS sequence"/>
</dbReference>
<dbReference type="GO" id="GO:0022857">
    <property type="term" value="F:transmembrane transporter activity"/>
    <property type="evidence" value="ECO:0007669"/>
    <property type="project" value="InterPro"/>
</dbReference>
<dbReference type="Gene3D" id="1.20.1250.20">
    <property type="entry name" value="MFS general substrate transporter like domains"/>
    <property type="match status" value="1"/>
</dbReference>
<keyword evidence="2" id="KW-0813">Transport</keyword>
<gene>
    <name evidence="8" type="ORF">SAMN05421737_109130</name>
</gene>
<feature type="transmembrane region" description="Helical" evidence="7">
    <location>
        <begin position="310"/>
        <end position="333"/>
    </location>
</feature>
<dbReference type="STRING" id="1464122.SAMN05421737_109130"/>
<dbReference type="GO" id="GO:0005886">
    <property type="term" value="C:plasma membrane"/>
    <property type="evidence" value="ECO:0007669"/>
    <property type="project" value="UniProtKB-SubCell"/>
</dbReference>
<dbReference type="PANTHER" id="PTHR43266:SF2">
    <property type="entry name" value="MAJOR FACILITATOR SUPERFAMILY (MFS) PROFILE DOMAIN-CONTAINING PROTEIN"/>
    <property type="match status" value="1"/>
</dbReference>